<feature type="region of interest" description="Disordered" evidence="8">
    <location>
        <begin position="178"/>
        <end position="199"/>
    </location>
</feature>
<dbReference type="InterPro" id="IPR037045">
    <property type="entry name" value="S8pro/Inhibitor_I9_sf"/>
</dbReference>
<dbReference type="GO" id="GO:0006508">
    <property type="term" value="P:proteolysis"/>
    <property type="evidence" value="ECO:0007669"/>
    <property type="project" value="UniProtKB-KW"/>
</dbReference>
<evidence type="ECO:0000313" key="13">
    <source>
        <dbReference type="Proteomes" id="UP000826271"/>
    </source>
</evidence>
<dbReference type="AlphaFoldDB" id="A0AAV6Y044"/>
<evidence type="ECO:0000256" key="1">
    <source>
        <dbReference type="ARBA" id="ARBA00011073"/>
    </source>
</evidence>
<sequence length="380" mass="40256">MALHKLLLYALISTFSLFSFTFSPHSKVQNSELKTYIVHVKKPEGMQSDHTESYDKSFLHIPSDIHHQKKLLYSYQNVMSGLSARLTTEELEAIKANDGFVSARLERILHPLTTHSPSFLGLHQEKGFWKQSNFGKGVIIGVLDTGILPSHPSFSDEGMPPPPAKLIGARTFNLAANASKGDEEPPLDDDGHGTHTASTAAGGFVQNASVLGNAYGTAVGMAPKAHLAIYKVCFGPDCPESDILAGLDAAVADSVDVLSLSIGGVSGPFFDDGIAIGSFAAVQKGIFVSCASGNSGPSRETLSNEAPWVLTVGASTIDRSIRAIAKLGDGREFDGESVYQPKNFTQVPMPLVYAGFNGRQGSGFCGNGSLEGVDVTGKVV</sequence>
<evidence type="ECO:0000256" key="4">
    <source>
        <dbReference type="ARBA" id="ARBA00022801"/>
    </source>
</evidence>
<comment type="caution">
    <text evidence="12">The sequence shown here is derived from an EMBL/GenBank/DDBJ whole genome shotgun (WGS) entry which is preliminary data.</text>
</comment>
<comment type="similarity">
    <text evidence="1 7">Belongs to the peptidase S8 family.</text>
</comment>
<evidence type="ECO:0000256" key="3">
    <source>
        <dbReference type="ARBA" id="ARBA00022729"/>
    </source>
</evidence>
<feature type="chain" id="PRO_5043428707" evidence="9">
    <location>
        <begin position="22"/>
        <end position="380"/>
    </location>
</feature>
<dbReference type="InterPro" id="IPR045051">
    <property type="entry name" value="SBT"/>
</dbReference>
<evidence type="ECO:0000256" key="2">
    <source>
        <dbReference type="ARBA" id="ARBA00022670"/>
    </source>
</evidence>
<keyword evidence="13" id="KW-1185">Reference proteome</keyword>
<evidence type="ECO:0000259" key="11">
    <source>
        <dbReference type="Pfam" id="PF05922"/>
    </source>
</evidence>
<dbReference type="SUPFAM" id="SSF52743">
    <property type="entry name" value="Subtilisin-like"/>
    <property type="match status" value="1"/>
</dbReference>
<dbReference type="Pfam" id="PF00082">
    <property type="entry name" value="Peptidase_S8"/>
    <property type="match status" value="1"/>
</dbReference>
<keyword evidence="4" id="KW-0378">Hydrolase</keyword>
<gene>
    <name evidence="12" type="ORF">BUALT_Bualt02G0140200</name>
</gene>
<dbReference type="InterPro" id="IPR023827">
    <property type="entry name" value="Peptidase_S8_Asp-AS"/>
</dbReference>
<dbReference type="InterPro" id="IPR000209">
    <property type="entry name" value="Peptidase_S8/S53_dom"/>
</dbReference>
<evidence type="ECO:0000256" key="6">
    <source>
        <dbReference type="ARBA" id="ARBA00023180"/>
    </source>
</evidence>
<reference evidence="12" key="1">
    <citation type="submission" date="2019-10" db="EMBL/GenBank/DDBJ databases">
        <authorList>
            <person name="Zhang R."/>
            <person name="Pan Y."/>
            <person name="Wang J."/>
            <person name="Ma R."/>
            <person name="Yu S."/>
        </authorList>
    </citation>
    <scope>NUCLEOTIDE SEQUENCE</scope>
    <source>
        <strain evidence="12">LA-IB0</strain>
        <tissue evidence="12">Leaf</tissue>
    </source>
</reference>
<dbReference type="PROSITE" id="PS51892">
    <property type="entry name" value="SUBTILASE"/>
    <property type="match status" value="1"/>
</dbReference>
<feature type="domain" description="Inhibitor I9" evidence="11">
    <location>
        <begin position="35"/>
        <end position="108"/>
    </location>
</feature>
<evidence type="ECO:0000256" key="7">
    <source>
        <dbReference type="PROSITE-ProRule" id="PRU01240"/>
    </source>
</evidence>
<evidence type="ECO:0000256" key="9">
    <source>
        <dbReference type="SAM" id="SignalP"/>
    </source>
</evidence>
<keyword evidence="6" id="KW-0325">Glycoprotein</keyword>
<dbReference type="Gene3D" id="3.30.70.80">
    <property type="entry name" value="Peptidase S8 propeptide/proteinase inhibitor I9"/>
    <property type="match status" value="1"/>
</dbReference>
<protein>
    <submittedName>
        <fullName evidence="12">Uncharacterized protein</fullName>
    </submittedName>
</protein>
<name>A0AAV6Y044_9LAMI</name>
<dbReference type="Pfam" id="PF05922">
    <property type="entry name" value="Inhibitor_I9"/>
    <property type="match status" value="1"/>
</dbReference>
<comment type="caution">
    <text evidence="7">Lacks conserved residue(s) required for the propagation of feature annotation.</text>
</comment>
<dbReference type="PRINTS" id="PR00723">
    <property type="entry name" value="SUBTILISIN"/>
</dbReference>
<dbReference type="InterPro" id="IPR010259">
    <property type="entry name" value="S8pro/Inhibitor_I9"/>
</dbReference>
<dbReference type="InterPro" id="IPR015500">
    <property type="entry name" value="Peptidase_S8_subtilisin-rel"/>
</dbReference>
<proteinExistence type="inferred from homology"/>
<dbReference type="CDD" id="cd04852">
    <property type="entry name" value="Peptidases_S8_3"/>
    <property type="match status" value="1"/>
</dbReference>
<organism evidence="12 13">
    <name type="scientific">Buddleja alternifolia</name>
    <dbReference type="NCBI Taxonomy" id="168488"/>
    <lineage>
        <taxon>Eukaryota</taxon>
        <taxon>Viridiplantae</taxon>
        <taxon>Streptophyta</taxon>
        <taxon>Embryophyta</taxon>
        <taxon>Tracheophyta</taxon>
        <taxon>Spermatophyta</taxon>
        <taxon>Magnoliopsida</taxon>
        <taxon>eudicotyledons</taxon>
        <taxon>Gunneridae</taxon>
        <taxon>Pentapetalae</taxon>
        <taxon>asterids</taxon>
        <taxon>lamiids</taxon>
        <taxon>Lamiales</taxon>
        <taxon>Scrophulariaceae</taxon>
        <taxon>Buddlejeae</taxon>
        <taxon>Buddleja</taxon>
    </lineage>
</organism>
<evidence type="ECO:0000259" key="10">
    <source>
        <dbReference type="Pfam" id="PF00082"/>
    </source>
</evidence>
<dbReference type="Gene3D" id="3.40.50.200">
    <property type="entry name" value="Peptidase S8/S53 domain"/>
    <property type="match status" value="1"/>
</dbReference>
<dbReference type="GO" id="GO:0004252">
    <property type="term" value="F:serine-type endopeptidase activity"/>
    <property type="evidence" value="ECO:0007669"/>
    <property type="project" value="InterPro"/>
</dbReference>
<dbReference type="CDD" id="cd02120">
    <property type="entry name" value="PA_subtilisin_like"/>
    <property type="match status" value="1"/>
</dbReference>
<accession>A0AAV6Y044</accession>
<keyword evidence="5" id="KW-0720">Serine protease</keyword>
<dbReference type="Proteomes" id="UP000826271">
    <property type="component" value="Unassembled WGS sequence"/>
</dbReference>
<keyword evidence="3 9" id="KW-0732">Signal</keyword>
<evidence type="ECO:0000313" key="12">
    <source>
        <dbReference type="EMBL" id="KAG8388581.1"/>
    </source>
</evidence>
<dbReference type="InterPro" id="IPR036852">
    <property type="entry name" value="Peptidase_S8/S53_dom_sf"/>
</dbReference>
<dbReference type="PANTHER" id="PTHR10795">
    <property type="entry name" value="PROPROTEIN CONVERTASE SUBTILISIN/KEXIN"/>
    <property type="match status" value="1"/>
</dbReference>
<feature type="domain" description="Peptidase S8/S53" evidence="10">
    <location>
        <begin position="135"/>
        <end position="316"/>
    </location>
</feature>
<dbReference type="EMBL" id="WHWC01000002">
    <property type="protein sequence ID" value="KAG8388581.1"/>
    <property type="molecule type" value="Genomic_DNA"/>
</dbReference>
<feature type="signal peptide" evidence="9">
    <location>
        <begin position="1"/>
        <end position="21"/>
    </location>
</feature>
<evidence type="ECO:0000256" key="8">
    <source>
        <dbReference type="SAM" id="MobiDB-lite"/>
    </source>
</evidence>
<dbReference type="InterPro" id="IPR034197">
    <property type="entry name" value="Peptidases_S8_3"/>
</dbReference>
<keyword evidence="2" id="KW-0645">Protease</keyword>
<evidence type="ECO:0000256" key="5">
    <source>
        <dbReference type="ARBA" id="ARBA00022825"/>
    </source>
</evidence>
<dbReference type="PROSITE" id="PS00136">
    <property type="entry name" value="SUBTILASE_ASP"/>
    <property type="match status" value="1"/>
</dbReference>
<dbReference type="Gene3D" id="3.50.30.30">
    <property type="match status" value="1"/>
</dbReference>